<dbReference type="AlphaFoldDB" id="A0A512DKJ3"/>
<accession>A0A512DKJ3</accession>
<proteinExistence type="predicted"/>
<gene>
    <name evidence="2" type="ORF">SAE02_11370</name>
</gene>
<comment type="caution">
    <text evidence="2">The sequence shown here is derived from an EMBL/GenBank/DDBJ whole genome shotgun (WGS) entry which is preliminary data.</text>
</comment>
<dbReference type="Proteomes" id="UP000321523">
    <property type="component" value="Unassembled WGS sequence"/>
</dbReference>
<dbReference type="OrthoDB" id="8238926at2"/>
<dbReference type="RefSeq" id="WP_044426011.1">
    <property type="nucleotide sequence ID" value="NZ_BJYZ01000003.1"/>
</dbReference>
<dbReference type="Pfam" id="PF06055">
    <property type="entry name" value="ExoD"/>
    <property type="match status" value="1"/>
</dbReference>
<dbReference type="PANTHER" id="PTHR41795:SF1">
    <property type="entry name" value="EXOPOLYSACCHARIDE SYNTHESIS PROTEIN"/>
    <property type="match status" value="1"/>
</dbReference>
<evidence type="ECO:0000313" key="3">
    <source>
        <dbReference type="Proteomes" id="UP000321523"/>
    </source>
</evidence>
<dbReference type="InterPro" id="IPR010331">
    <property type="entry name" value="ExoD"/>
</dbReference>
<organism evidence="2 3">
    <name type="scientific">Skermanella aerolata</name>
    <dbReference type="NCBI Taxonomy" id="393310"/>
    <lineage>
        <taxon>Bacteria</taxon>
        <taxon>Pseudomonadati</taxon>
        <taxon>Pseudomonadota</taxon>
        <taxon>Alphaproteobacteria</taxon>
        <taxon>Rhodospirillales</taxon>
        <taxon>Azospirillaceae</taxon>
        <taxon>Skermanella</taxon>
    </lineage>
</organism>
<reference evidence="2 3" key="1">
    <citation type="submission" date="2019-07" db="EMBL/GenBank/DDBJ databases">
        <title>Whole genome shotgun sequence of Skermanella aerolata NBRC 106429.</title>
        <authorList>
            <person name="Hosoyama A."/>
            <person name="Uohara A."/>
            <person name="Ohji S."/>
            <person name="Ichikawa N."/>
        </authorList>
    </citation>
    <scope>NUCLEOTIDE SEQUENCE [LARGE SCALE GENOMIC DNA]</scope>
    <source>
        <strain evidence="2 3">NBRC 106429</strain>
    </source>
</reference>
<feature type="transmembrane region" description="Helical" evidence="1">
    <location>
        <begin position="132"/>
        <end position="149"/>
    </location>
</feature>
<dbReference type="PANTHER" id="PTHR41795">
    <property type="entry name" value="EXOPOLYSACCHARIDE SYNTHESIS PROTEIN"/>
    <property type="match status" value="1"/>
</dbReference>
<keyword evidence="1" id="KW-0812">Transmembrane</keyword>
<dbReference type="EMBL" id="BJYZ01000003">
    <property type="protein sequence ID" value="GEO36989.1"/>
    <property type="molecule type" value="Genomic_DNA"/>
</dbReference>
<feature type="transmembrane region" description="Helical" evidence="1">
    <location>
        <begin position="178"/>
        <end position="200"/>
    </location>
</feature>
<evidence type="ECO:0000256" key="1">
    <source>
        <dbReference type="SAM" id="Phobius"/>
    </source>
</evidence>
<sequence>MTAVVDSHEVEDGRRITDLLTELRDNLPQDRVSLADLVDVFRHRAFGGFMLAMSLPTLLPLPIGMAIVFDIPLVLLSIQLMLGRQTVWLPRKLLRGSVSREQAARMLDKLIPRLRRLEGVLRPRMLWMTSPLGERLIGTLCVALCIVLMTPIPLLGWFPAIALCVISLGLAERDGVMLMAGFGISIATVFVSAAILAGVAEAGQALFPNFTF</sequence>
<keyword evidence="1" id="KW-0472">Membrane</keyword>
<dbReference type="PIRSF" id="PIRSF033239">
    <property type="entry name" value="ExoD"/>
    <property type="match status" value="1"/>
</dbReference>
<evidence type="ECO:0000313" key="2">
    <source>
        <dbReference type="EMBL" id="GEO36989.1"/>
    </source>
</evidence>
<name>A0A512DKJ3_9PROT</name>
<keyword evidence="1" id="KW-1133">Transmembrane helix</keyword>
<keyword evidence="3" id="KW-1185">Reference proteome</keyword>
<protein>
    <recommendedName>
        <fullName evidence="4">Protein exod</fullName>
    </recommendedName>
</protein>
<evidence type="ECO:0008006" key="4">
    <source>
        <dbReference type="Google" id="ProtNLM"/>
    </source>
</evidence>